<dbReference type="AlphaFoldDB" id="A0A1E5VGT8"/>
<feature type="domain" description="Glutamine amidotransferase" evidence="6">
    <location>
        <begin position="79"/>
        <end position="223"/>
    </location>
</feature>
<dbReference type="FunFam" id="3.40.50.880:FF:000040">
    <property type="entry name" value="Gamma-glutamyl peptidase 5"/>
    <property type="match status" value="1"/>
</dbReference>
<dbReference type="GO" id="GO:0008233">
    <property type="term" value="F:peptidase activity"/>
    <property type="evidence" value="ECO:0007669"/>
    <property type="project" value="UniProtKB-ARBA"/>
</dbReference>
<evidence type="ECO:0000259" key="6">
    <source>
        <dbReference type="Pfam" id="PF00117"/>
    </source>
</evidence>
<dbReference type="InterPro" id="IPR017926">
    <property type="entry name" value="GATASE"/>
</dbReference>
<dbReference type="PROSITE" id="PS51273">
    <property type="entry name" value="GATASE_TYPE_1"/>
    <property type="match status" value="1"/>
</dbReference>
<comment type="subcellular location">
    <subcellularLocation>
        <location evidence="1">Cytoplasm</location>
        <location evidence="1">Cytosol</location>
    </subcellularLocation>
</comment>
<dbReference type="GO" id="GO:0019760">
    <property type="term" value="P:glucosinolate metabolic process"/>
    <property type="evidence" value="ECO:0007669"/>
    <property type="project" value="UniProtKB-ARBA"/>
</dbReference>
<comment type="caution">
    <text evidence="7">The sequence shown here is derived from an EMBL/GenBank/DDBJ whole genome shotgun (WGS) entry which is preliminary data.</text>
</comment>
<proteinExistence type="inferred from homology"/>
<evidence type="ECO:0000256" key="1">
    <source>
        <dbReference type="ARBA" id="ARBA00004514"/>
    </source>
</evidence>
<protein>
    <submittedName>
        <fullName evidence="7">Gamma-glutamyl peptidase 5</fullName>
    </submittedName>
</protein>
<name>A0A1E5VGT8_9POAL</name>
<keyword evidence="5" id="KW-0378">Hydrolase</keyword>
<dbReference type="SUPFAM" id="SSF52317">
    <property type="entry name" value="Class I glutamine amidotransferase-like"/>
    <property type="match status" value="1"/>
</dbReference>
<evidence type="ECO:0000313" key="8">
    <source>
        <dbReference type="Proteomes" id="UP000095767"/>
    </source>
</evidence>
<evidence type="ECO:0000256" key="2">
    <source>
        <dbReference type="ARBA" id="ARBA00005179"/>
    </source>
</evidence>
<dbReference type="CDD" id="cd01741">
    <property type="entry name" value="GATase1_1"/>
    <property type="match status" value="1"/>
</dbReference>
<dbReference type="InterPro" id="IPR029062">
    <property type="entry name" value="Class_I_gatase-like"/>
</dbReference>
<dbReference type="Gene3D" id="3.40.50.880">
    <property type="match status" value="1"/>
</dbReference>
<comment type="similarity">
    <text evidence="3">Belongs to the peptidase C26 family.</text>
</comment>
<dbReference type="PANTHER" id="PTHR42695">
    <property type="entry name" value="GLUTAMINE AMIDOTRANSFERASE YLR126C-RELATED"/>
    <property type="match status" value="1"/>
</dbReference>
<evidence type="ECO:0000313" key="7">
    <source>
        <dbReference type="EMBL" id="OEL24332.1"/>
    </source>
</evidence>
<dbReference type="OrthoDB" id="92161at2759"/>
<evidence type="ECO:0000256" key="4">
    <source>
        <dbReference type="ARBA" id="ARBA00022490"/>
    </source>
</evidence>
<comment type="pathway">
    <text evidence="2">Secondary metabolite biosynthesis.</text>
</comment>
<accession>A0A1E5VGT8</accession>
<keyword evidence="4" id="KW-0963">Cytoplasm</keyword>
<evidence type="ECO:0000256" key="3">
    <source>
        <dbReference type="ARBA" id="ARBA00011083"/>
    </source>
</evidence>
<sequence>MTVAATTKPAAAGCGGRRYALLLALWDSDYAKKVYGGYYNVFVSAFGGSGGGAGMTAEGDERWDCFRVIAGEFPAPEDLSLYDGFVVSGSPHDAYGDDPWIRRLCALVQTLHAMEKRVLGVCFGHQVLCRALGGRVGRARNGWDVGVKKVTFVAQDCLEGFGFLGDLGELLPSSAALIEVHQDEVWEVPPRATVLAYSEKTRVEVFAVGEHALGIQGHPEYTTDILHNLIDRLSGQNAITTSMGEDARRTVAETGGPDRRFWTALCKGFLNGAHATGDHQPRRRRLLHH</sequence>
<evidence type="ECO:0000256" key="5">
    <source>
        <dbReference type="ARBA" id="ARBA00022801"/>
    </source>
</evidence>
<dbReference type="PANTHER" id="PTHR42695:SF15">
    <property type="entry name" value="OS02G0179200 PROTEIN"/>
    <property type="match status" value="1"/>
</dbReference>
<gene>
    <name evidence="7" type="ORF">BAE44_0014649</name>
</gene>
<dbReference type="GO" id="GO:0005829">
    <property type="term" value="C:cytosol"/>
    <property type="evidence" value="ECO:0007669"/>
    <property type="project" value="UniProtKB-SubCell"/>
</dbReference>
<organism evidence="7 8">
    <name type="scientific">Dichanthelium oligosanthes</name>
    <dbReference type="NCBI Taxonomy" id="888268"/>
    <lineage>
        <taxon>Eukaryota</taxon>
        <taxon>Viridiplantae</taxon>
        <taxon>Streptophyta</taxon>
        <taxon>Embryophyta</taxon>
        <taxon>Tracheophyta</taxon>
        <taxon>Spermatophyta</taxon>
        <taxon>Magnoliopsida</taxon>
        <taxon>Liliopsida</taxon>
        <taxon>Poales</taxon>
        <taxon>Poaceae</taxon>
        <taxon>PACMAD clade</taxon>
        <taxon>Panicoideae</taxon>
        <taxon>Panicodae</taxon>
        <taxon>Paniceae</taxon>
        <taxon>Dichantheliinae</taxon>
        <taxon>Dichanthelium</taxon>
    </lineage>
</organism>
<dbReference type="Proteomes" id="UP000095767">
    <property type="component" value="Unassembled WGS sequence"/>
</dbReference>
<dbReference type="InterPro" id="IPR044992">
    <property type="entry name" value="ChyE-like"/>
</dbReference>
<reference evidence="7 8" key="1">
    <citation type="submission" date="2016-09" db="EMBL/GenBank/DDBJ databases">
        <title>The draft genome of Dichanthelium oligosanthes: A C3 panicoid grass species.</title>
        <authorList>
            <person name="Studer A.J."/>
            <person name="Schnable J.C."/>
            <person name="Brutnell T.P."/>
        </authorList>
    </citation>
    <scope>NUCLEOTIDE SEQUENCE [LARGE SCALE GENOMIC DNA]</scope>
    <source>
        <strain evidence="8">cv. Kellogg 1175</strain>
        <tissue evidence="7">Leaf</tissue>
    </source>
</reference>
<keyword evidence="8" id="KW-1185">Reference proteome</keyword>
<dbReference type="Pfam" id="PF00117">
    <property type="entry name" value="GATase"/>
    <property type="match status" value="1"/>
</dbReference>
<dbReference type="STRING" id="888268.A0A1E5VGT8"/>
<dbReference type="EMBL" id="LWDX02039872">
    <property type="protein sequence ID" value="OEL24332.1"/>
    <property type="molecule type" value="Genomic_DNA"/>
</dbReference>